<dbReference type="RefSeq" id="WP_377543340.1">
    <property type="nucleotide sequence ID" value="NZ_JBHSBN010000004.1"/>
</dbReference>
<evidence type="ECO:0000313" key="4">
    <source>
        <dbReference type="EMBL" id="MFC4106000.1"/>
    </source>
</evidence>
<dbReference type="Gene3D" id="3.40.50.150">
    <property type="entry name" value="Vaccinia Virus protein VP39"/>
    <property type="match status" value="1"/>
</dbReference>
<dbReference type="Gene3D" id="1.10.150.290">
    <property type="entry name" value="S-adenosyl-L-methionine-dependent methyltransferases"/>
    <property type="match status" value="1"/>
</dbReference>
<evidence type="ECO:0000313" key="5">
    <source>
        <dbReference type="Proteomes" id="UP001595868"/>
    </source>
</evidence>
<dbReference type="InterPro" id="IPR041698">
    <property type="entry name" value="Methyltransf_25"/>
</dbReference>
<organism evidence="4 5">
    <name type="scientific">Micromonospora zhanjiangensis</name>
    <dbReference type="NCBI Taxonomy" id="1522057"/>
    <lineage>
        <taxon>Bacteria</taxon>
        <taxon>Bacillati</taxon>
        <taxon>Actinomycetota</taxon>
        <taxon>Actinomycetes</taxon>
        <taxon>Micromonosporales</taxon>
        <taxon>Micromonosporaceae</taxon>
        <taxon>Micromonospora</taxon>
    </lineage>
</organism>
<dbReference type="SUPFAM" id="SSF53335">
    <property type="entry name" value="S-adenosyl-L-methionine-dependent methyltransferases"/>
    <property type="match status" value="1"/>
</dbReference>
<dbReference type="Proteomes" id="UP001595868">
    <property type="component" value="Unassembled WGS sequence"/>
</dbReference>
<sequence length="279" mass="30541">MWDPKSYLRYGDERSRPFHDLVARICTADPTEVVDLGCGPGTLTVGLADRWPRARIGGLDSSPEMIAEARRLGSSVDFRVGDVTDWVPGPEVRVVLANAVLQWVPGHEELLRRWAAALAPGSWLAVQVPGNFEAPSHRALRALAGQPRWRDRVTPRLRADPVREPVEYAALLAAAGCRVDAWETTYVHLLPTAGTAEHPVLTWMDGTALRPVRAALAGVDDRDWVDFRRALGDRLAEAYPVRDGQVYFPFRRVFVVARVGTRAAGSAASPPSGAPDARS</sequence>
<protein>
    <submittedName>
        <fullName evidence="4">Trans-aconitate 2-methyltransferase</fullName>
        <ecNumber evidence="4">2.1.1.144</ecNumber>
    </submittedName>
</protein>
<gene>
    <name evidence="4" type="ORF">ACFOX0_08620</name>
</gene>
<dbReference type="EMBL" id="JBHSBN010000004">
    <property type="protein sequence ID" value="MFC4106000.1"/>
    <property type="molecule type" value="Genomic_DNA"/>
</dbReference>
<feature type="domain" description="Methyltransferase" evidence="3">
    <location>
        <begin position="33"/>
        <end position="121"/>
    </location>
</feature>
<keyword evidence="5" id="KW-1185">Reference proteome</keyword>
<keyword evidence="2 4" id="KW-0808">Transferase</keyword>
<keyword evidence="1 4" id="KW-0489">Methyltransferase</keyword>
<proteinExistence type="predicted"/>
<evidence type="ECO:0000256" key="1">
    <source>
        <dbReference type="ARBA" id="ARBA00022603"/>
    </source>
</evidence>
<dbReference type="Pfam" id="PF13649">
    <property type="entry name" value="Methyltransf_25"/>
    <property type="match status" value="1"/>
</dbReference>
<dbReference type="GO" id="GO:0032259">
    <property type="term" value="P:methylation"/>
    <property type="evidence" value="ECO:0007669"/>
    <property type="project" value="UniProtKB-KW"/>
</dbReference>
<dbReference type="InterPro" id="IPR023149">
    <property type="entry name" value="Trans_acon_MeTrfase_C"/>
</dbReference>
<dbReference type="PANTHER" id="PTHR43861:SF1">
    <property type="entry name" value="TRANS-ACONITATE 2-METHYLTRANSFERASE"/>
    <property type="match status" value="1"/>
</dbReference>
<dbReference type="NCBIfam" id="NF010703">
    <property type="entry name" value="PRK14103.1"/>
    <property type="match status" value="1"/>
</dbReference>
<evidence type="ECO:0000256" key="2">
    <source>
        <dbReference type="ARBA" id="ARBA00022679"/>
    </source>
</evidence>
<comment type="caution">
    <text evidence="4">The sequence shown here is derived from an EMBL/GenBank/DDBJ whole genome shotgun (WGS) entry which is preliminary data.</text>
</comment>
<accession>A0ABV8KIU8</accession>
<dbReference type="CDD" id="cd02440">
    <property type="entry name" value="AdoMet_MTases"/>
    <property type="match status" value="1"/>
</dbReference>
<dbReference type="EC" id="2.1.1.144" evidence="4"/>
<name>A0ABV8KIU8_9ACTN</name>
<evidence type="ECO:0000259" key="3">
    <source>
        <dbReference type="Pfam" id="PF13649"/>
    </source>
</evidence>
<reference evidence="5" key="1">
    <citation type="journal article" date="2019" name="Int. J. Syst. Evol. Microbiol.">
        <title>The Global Catalogue of Microorganisms (GCM) 10K type strain sequencing project: providing services to taxonomists for standard genome sequencing and annotation.</title>
        <authorList>
            <consortium name="The Broad Institute Genomics Platform"/>
            <consortium name="The Broad Institute Genome Sequencing Center for Infectious Disease"/>
            <person name="Wu L."/>
            <person name="Ma J."/>
        </authorList>
    </citation>
    <scope>NUCLEOTIDE SEQUENCE [LARGE SCALE GENOMIC DNA]</scope>
    <source>
        <strain evidence="5">2902at01</strain>
    </source>
</reference>
<dbReference type="PANTHER" id="PTHR43861">
    <property type="entry name" value="TRANS-ACONITATE 2-METHYLTRANSFERASE-RELATED"/>
    <property type="match status" value="1"/>
</dbReference>
<dbReference type="GO" id="GO:0030798">
    <property type="term" value="F:trans-aconitate 2-methyltransferase activity"/>
    <property type="evidence" value="ECO:0007669"/>
    <property type="project" value="UniProtKB-EC"/>
</dbReference>
<dbReference type="InterPro" id="IPR029063">
    <property type="entry name" value="SAM-dependent_MTases_sf"/>
</dbReference>